<comment type="caution">
    <text evidence="2">The sequence shown here is derived from an EMBL/GenBank/DDBJ whole genome shotgun (WGS) entry which is preliminary data.</text>
</comment>
<dbReference type="InterPro" id="IPR006674">
    <property type="entry name" value="HD_domain"/>
</dbReference>
<feature type="domain" description="HD" evidence="1">
    <location>
        <begin position="24"/>
        <end position="134"/>
    </location>
</feature>
<reference evidence="2" key="1">
    <citation type="submission" date="2020-07" db="EMBL/GenBank/DDBJ databases">
        <title>Huge and variable diversity of episymbiotic CPR bacteria and DPANN archaea in groundwater ecosystems.</title>
        <authorList>
            <person name="He C.Y."/>
            <person name="Keren R."/>
            <person name="Whittaker M."/>
            <person name="Farag I.F."/>
            <person name="Doudna J."/>
            <person name="Cate J.H.D."/>
            <person name="Banfield J.F."/>
        </authorList>
    </citation>
    <scope>NUCLEOTIDE SEQUENCE</scope>
    <source>
        <strain evidence="2">NC_groundwater_1664_Pr3_B-0.1um_52_9</strain>
    </source>
</reference>
<dbReference type="Proteomes" id="UP000807825">
    <property type="component" value="Unassembled WGS sequence"/>
</dbReference>
<sequence length="195" mass="22183">MDERYKGIYELAKPFLNTRDNEAHTRVAYSFAKILMEAEGGDEGVVLPAIILHDVGWKIVPEELQLTAFGPGKNNMAVNRIHEVEGARIAKEILRQLKYDQALTDQIVEIIMGHDSRKEPVSRNDAIVKDADKLWRFSQEALQIDPARFGIDPKVHTAWLKEQIDDWFITKTAASIARHEHKLRAESFKDPLGAN</sequence>
<accession>A0A9D6Z241</accession>
<evidence type="ECO:0000259" key="1">
    <source>
        <dbReference type="Pfam" id="PF01966"/>
    </source>
</evidence>
<name>A0A9D6Z241_9BACT</name>
<gene>
    <name evidence="2" type="ORF">HY912_02020</name>
</gene>
<dbReference type="EMBL" id="JACRDE010000055">
    <property type="protein sequence ID" value="MBI5248247.1"/>
    <property type="molecule type" value="Genomic_DNA"/>
</dbReference>
<evidence type="ECO:0000313" key="3">
    <source>
        <dbReference type="Proteomes" id="UP000807825"/>
    </source>
</evidence>
<proteinExistence type="predicted"/>
<protein>
    <submittedName>
        <fullName evidence="2">HD domain-containing protein</fullName>
    </submittedName>
</protein>
<organism evidence="2 3">
    <name type="scientific">Desulfomonile tiedjei</name>
    <dbReference type="NCBI Taxonomy" id="2358"/>
    <lineage>
        <taxon>Bacteria</taxon>
        <taxon>Pseudomonadati</taxon>
        <taxon>Thermodesulfobacteriota</taxon>
        <taxon>Desulfomonilia</taxon>
        <taxon>Desulfomonilales</taxon>
        <taxon>Desulfomonilaceae</taxon>
        <taxon>Desulfomonile</taxon>
    </lineage>
</organism>
<dbReference type="Gene3D" id="1.10.3210.10">
    <property type="entry name" value="Hypothetical protein af1432"/>
    <property type="match status" value="1"/>
</dbReference>
<dbReference type="Pfam" id="PF01966">
    <property type="entry name" value="HD"/>
    <property type="match status" value="1"/>
</dbReference>
<evidence type="ECO:0000313" key="2">
    <source>
        <dbReference type="EMBL" id="MBI5248247.1"/>
    </source>
</evidence>
<dbReference type="AlphaFoldDB" id="A0A9D6Z241"/>
<dbReference type="SUPFAM" id="SSF109604">
    <property type="entry name" value="HD-domain/PDEase-like"/>
    <property type="match status" value="1"/>
</dbReference>